<dbReference type="Proteomes" id="UP000054937">
    <property type="component" value="Unassembled WGS sequence"/>
</dbReference>
<feature type="modified residue" description="N6-(pyridoxal phosphate)lysine" evidence="7">
    <location>
        <position position="243"/>
    </location>
</feature>
<sequence length="406" mass="46917">MIKITKFAKESGSYLTDAISEFKIPQQPPKDKKKFWFLSGDMTMYGHKNVRMAEEGYEIVRKTIENPQNHQQNFSHGSLKAREKLAQEFSTENIKLTSDDVILTHGVNVGLIHSILCLANEGDNILIPEPSYPFYQKTAKSLNVEAKPYKLLPEKDWEIDLGFMEQIIDEKTKFIWVVNPSNPCGSIFSKNHMYEIFQLAKKHNKILIFDEVYFNESFEGFQFTSASEIVKDQPLILLGGMEKTFCVPGWCVSWAIFYDPKCQIKPIIQAFMQSNSLIATPPEIISNALPDILDKLTLNFTKQLMPIFKQSYDHLLQQLTQIKGLKPIEAKGTFYLSVLIQMEHFPQFKNDQEFLQRLLEEQNIFLLSLNCFGGGQHGFRMMMAAPLEYYDGFYESLSEFCLKYYC</sequence>
<gene>
    <name evidence="9" type="ORF">PPERSA_09820</name>
</gene>
<comment type="similarity">
    <text evidence="2 6">Belongs to the class-I pyridoxal-phosphate-dependent aminotransferase family.</text>
</comment>
<dbReference type="CDD" id="cd00609">
    <property type="entry name" value="AAT_like"/>
    <property type="match status" value="1"/>
</dbReference>
<dbReference type="SUPFAM" id="SSF53383">
    <property type="entry name" value="PLP-dependent transferases"/>
    <property type="match status" value="1"/>
</dbReference>
<accession>A0A0V0QUM6</accession>
<dbReference type="Gene3D" id="3.90.1150.10">
    <property type="entry name" value="Aspartate Aminotransferase, domain 1"/>
    <property type="match status" value="1"/>
</dbReference>
<dbReference type="PANTHER" id="PTHR45744:SF2">
    <property type="entry name" value="TYROSINE AMINOTRANSFERASE"/>
    <property type="match status" value="1"/>
</dbReference>
<reference evidence="9 10" key="1">
    <citation type="journal article" date="2015" name="Sci. Rep.">
        <title>Genome of the facultative scuticociliatosis pathogen Pseudocohnilembus persalinus provides insight into its virulence through horizontal gene transfer.</title>
        <authorList>
            <person name="Xiong J."/>
            <person name="Wang G."/>
            <person name="Cheng J."/>
            <person name="Tian M."/>
            <person name="Pan X."/>
            <person name="Warren A."/>
            <person name="Jiang C."/>
            <person name="Yuan D."/>
            <person name="Miao W."/>
        </authorList>
    </citation>
    <scope>NUCLEOTIDE SEQUENCE [LARGE SCALE GENOMIC DNA]</scope>
    <source>
        <strain evidence="9">36N120E</strain>
    </source>
</reference>
<comment type="cofactor">
    <cofactor evidence="1 6 7">
        <name>pyridoxal 5'-phosphate</name>
        <dbReference type="ChEBI" id="CHEBI:597326"/>
    </cofactor>
</comment>
<evidence type="ECO:0000256" key="1">
    <source>
        <dbReference type="ARBA" id="ARBA00001933"/>
    </source>
</evidence>
<dbReference type="NCBIfam" id="TIGR01265">
    <property type="entry name" value="tyr_nico_aTase"/>
    <property type="match status" value="1"/>
</dbReference>
<proteinExistence type="inferred from homology"/>
<dbReference type="InterPro" id="IPR015422">
    <property type="entry name" value="PyrdxlP-dep_Trfase_small"/>
</dbReference>
<comment type="caution">
    <text evidence="9">The sequence shown here is derived from an EMBL/GenBank/DDBJ whole genome shotgun (WGS) entry which is preliminary data.</text>
</comment>
<dbReference type="InterPro" id="IPR015424">
    <property type="entry name" value="PyrdxlP-dep_Trfase"/>
</dbReference>
<dbReference type="Pfam" id="PF00155">
    <property type="entry name" value="Aminotran_1_2"/>
    <property type="match status" value="1"/>
</dbReference>
<evidence type="ECO:0000313" key="10">
    <source>
        <dbReference type="Proteomes" id="UP000054937"/>
    </source>
</evidence>
<dbReference type="InterPro" id="IPR015421">
    <property type="entry name" value="PyrdxlP-dep_Trfase_major"/>
</dbReference>
<dbReference type="OrthoDB" id="7042322at2759"/>
<keyword evidence="10" id="KW-1185">Reference proteome</keyword>
<evidence type="ECO:0000313" key="9">
    <source>
        <dbReference type="EMBL" id="KRX05680.1"/>
    </source>
</evidence>
<dbReference type="GO" id="GO:0004838">
    <property type="term" value="F:L-tyrosine-2-oxoglutarate transaminase activity"/>
    <property type="evidence" value="ECO:0007669"/>
    <property type="project" value="TreeGrafter"/>
</dbReference>
<name>A0A0V0QUM6_PSEPJ</name>
<dbReference type="GO" id="GO:0030170">
    <property type="term" value="F:pyridoxal phosphate binding"/>
    <property type="evidence" value="ECO:0007669"/>
    <property type="project" value="InterPro"/>
</dbReference>
<dbReference type="InterPro" id="IPR005958">
    <property type="entry name" value="TyrNic_aminoTrfase"/>
</dbReference>
<dbReference type="PANTHER" id="PTHR45744">
    <property type="entry name" value="TYROSINE AMINOTRANSFERASE"/>
    <property type="match status" value="1"/>
</dbReference>
<dbReference type="EMBL" id="LDAU01000105">
    <property type="protein sequence ID" value="KRX05680.1"/>
    <property type="molecule type" value="Genomic_DNA"/>
</dbReference>
<dbReference type="InterPro" id="IPR004839">
    <property type="entry name" value="Aminotransferase_I/II_large"/>
</dbReference>
<protein>
    <submittedName>
        <fullName evidence="9">Pyridoxal phosphate-dependent transferase</fullName>
    </submittedName>
</protein>
<evidence type="ECO:0000256" key="6">
    <source>
        <dbReference type="PIRNR" id="PIRNR000517"/>
    </source>
</evidence>
<dbReference type="PIRSF" id="PIRSF000517">
    <property type="entry name" value="Tyr_transaminase"/>
    <property type="match status" value="1"/>
</dbReference>
<dbReference type="InParanoid" id="A0A0V0QUM6"/>
<evidence type="ECO:0000256" key="3">
    <source>
        <dbReference type="ARBA" id="ARBA00022576"/>
    </source>
</evidence>
<dbReference type="OMA" id="MIKASEF"/>
<keyword evidence="5 6" id="KW-0663">Pyridoxal phosphate</keyword>
<dbReference type="Gene3D" id="3.40.640.10">
    <property type="entry name" value="Type I PLP-dependent aspartate aminotransferase-like (Major domain)"/>
    <property type="match status" value="1"/>
</dbReference>
<dbReference type="PRINTS" id="PR00753">
    <property type="entry name" value="ACCSYNTHASE"/>
</dbReference>
<evidence type="ECO:0000256" key="7">
    <source>
        <dbReference type="PIRSR" id="PIRSR000517-1"/>
    </source>
</evidence>
<keyword evidence="4 9" id="KW-0808">Transferase</keyword>
<keyword evidence="3" id="KW-0032">Aminotransferase</keyword>
<evidence type="ECO:0000259" key="8">
    <source>
        <dbReference type="Pfam" id="PF00155"/>
    </source>
</evidence>
<evidence type="ECO:0000256" key="5">
    <source>
        <dbReference type="ARBA" id="ARBA00022898"/>
    </source>
</evidence>
<organism evidence="9 10">
    <name type="scientific">Pseudocohnilembus persalinus</name>
    <name type="common">Ciliate</name>
    <dbReference type="NCBI Taxonomy" id="266149"/>
    <lineage>
        <taxon>Eukaryota</taxon>
        <taxon>Sar</taxon>
        <taxon>Alveolata</taxon>
        <taxon>Ciliophora</taxon>
        <taxon>Intramacronucleata</taxon>
        <taxon>Oligohymenophorea</taxon>
        <taxon>Scuticociliatia</taxon>
        <taxon>Philasterida</taxon>
        <taxon>Pseudocohnilembidae</taxon>
        <taxon>Pseudocohnilembus</taxon>
    </lineage>
</organism>
<feature type="domain" description="Aminotransferase class I/classII large" evidence="8">
    <location>
        <begin position="63"/>
        <end position="385"/>
    </location>
</feature>
<evidence type="ECO:0000256" key="4">
    <source>
        <dbReference type="ARBA" id="ARBA00022679"/>
    </source>
</evidence>
<dbReference type="GO" id="GO:0006572">
    <property type="term" value="P:L-tyrosine catabolic process"/>
    <property type="evidence" value="ECO:0007669"/>
    <property type="project" value="TreeGrafter"/>
</dbReference>
<dbReference type="AlphaFoldDB" id="A0A0V0QUM6"/>
<evidence type="ECO:0000256" key="2">
    <source>
        <dbReference type="ARBA" id="ARBA00007441"/>
    </source>
</evidence>